<feature type="transmembrane region" description="Helical" evidence="9">
    <location>
        <begin position="247"/>
        <end position="266"/>
    </location>
</feature>
<evidence type="ECO:0000256" key="7">
    <source>
        <dbReference type="ARBA" id="ARBA00023098"/>
    </source>
</evidence>
<dbReference type="OrthoDB" id="540503at2759"/>
<keyword evidence="7" id="KW-0443">Lipid metabolism</keyword>
<keyword evidence="12" id="KW-1185">Reference proteome</keyword>
<evidence type="ECO:0000256" key="2">
    <source>
        <dbReference type="ARBA" id="ARBA00007742"/>
    </source>
</evidence>
<name>A0A6C1DN92_SACPS</name>
<evidence type="ECO:0000256" key="9">
    <source>
        <dbReference type="SAM" id="Phobius"/>
    </source>
</evidence>
<keyword evidence="5 9" id="KW-1133">Transmembrane helix</keyword>
<comment type="similarity">
    <text evidence="2">Belongs to the steroid 5-alpha reductase family.</text>
</comment>
<organism evidence="11 12">
    <name type="scientific">Saccharomyces pastorianus</name>
    <name type="common">Lager yeast</name>
    <name type="synonym">Saccharomyces cerevisiae x Saccharomyces eubayanus</name>
    <dbReference type="NCBI Taxonomy" id="27292"/>
    <lineage>
        <taxon>Eukaryota</taxon>
        <taxon>Fungi</taxon>
        <taxon>Dikarya</taxon>
        <taxon>Ascomycota</taxon>
        <taxon>Saccharomycotina</taxon>
        <taxon>Saccharomycetes</taxon>
        <taxon>Saccharomycetales</taxon>
        <taxon>Saccharomycetaceae</taxon>
        <taxon>Saccharomyces</taxon>
    </lineage>
</organism>
<dbReference type="Pfam" id="PF02544">
    <property type="entry name" value="Steroid_dh"/>
    <property type="match status" value="1"/>
</dbReference>
<dbReference type="GO" id="GO:0016627">
    <property type="term" value="F:oxidoreductase activity, acting on the CH-CH group of donors"/>
    <property type="evidence" value="ECO:0007669"/>
    <property type="project" value="InterPro"/>
</dbReference>
<feature type="transmembrane region" description="Helical" evidence="9">
    <location>
        <begin position="164"/>
        <end position="184"/>
    </location>
</feature>
<reference evidence="11 12" key="1">
    <citation type="journal article" date="2019" name="BMC Genomics">
        <title>Chromosome level assembly and comparative genome analysis confirm lager-brewing yeasts originated from a single hybridization.</title>
        <authorList>
            <person name="Salazar A.N."/>
            <person name="Gorter de Vries A.R."/>
            <person name="van den Broek M."/>
            <person name="Brouwers N."/>
            <person name="de la Torre Cortes P."/>
            <person name="Kuijpers N.G.A."/>
            <person name="Daran J.G."/>
            <person name="Abeel T."/>
        </authorList>
    </citation>
    <scope>NUCLEOTIDE SEQUENCE [LARGE SCALE GENOMIC DNA]</scope>
    <source>
        <strain evidence="11 12">CBS 1483</strain>
    </source>
</reference>
<dbReference type="InterPro" id="IPR001104">
    <property type="entry name" value="3-oxo-5_a-steroid_4-DH_C"/>
</dbReference>
<keyword evidence="8 9" id="KW-0472">Membrane</keyword>
<proteinExistence type="inferred from homology"/>
<comment type="subcellular location">
    <subcellularLocation>
        <location evidence="1">Membrane</location>
        <topology evidence="1">Multi-pass membrane protein</topology>
    </subcellularLocation>
</comment>
<evidence type="ECO:0000256" key="1">
    <source>
        <dbReference type="ARBA" id="ARBA00004141"/>
    </source>
</evidence>
<accession>A0A6C1DN92</accession>
<evidence type="ECO:0000256" key="5">
    <source>
        <dbReference type="ARBA" id="ARBA00022989"/>
    </source>
</evidence>
<evidence type="ECO:0000256" key="8">
    <source>
        <dbReference type="ARBA" id="ARBA00023136"/>
    </source>
</evidence>
<gene>
    <name evidence="11" type="primary">TSC13_1</name>
    <name evidence="11" type="ORF">GRS66_000726</name>
</gene>
<dbReference type="PANTHER" id="PTHR10556:SF28">
    <property type="entry name" value="VERY-LONG-CHAIN ENOYL-COA REDUCTASE"/>
    <property type="match status" value="1"/>
</dbReference>
<evidence type="ECO:0000313" key="12">
    <source>
        <dbReference type="Proteomes" id="UP000501346"/>
    </source>
</evidence>
<keyword evidence="4 9" id="KW-0812">Transmembrane</keyword>
<dbReference type="PROSITE" id="PS50244">
    <property type="entry name" value="S5A_REDUCTASE"/>
    <property type="match status" value="1"/>
</dbReference>
<evidence type="ECO:0000313" key="11">
    <source>
        <dbReference type="EMBL" id="QID78518.1"/>
    </source>
</evidence>
<dbReference type="PANTHER" id="PTHR10556">
    <property type="entry name" value="3-OXO-5-ALPHA-STEROID 4-DEHYDROGENASE"/>
    <property type="match status" value="1"/>
</dbReference>
<dbReference type="GO" id="GO:0042761">
    <property type="term" value="P:very long-chain fatty acid biosynthetic process"/>
    <property type="evidence" value="ECO:0007669"/>
    <property type="project" value="TreeGrafter"/>
</dbReference>
<keyword evidence="6" id="KW-0560">Oxidoreductase</keyword>
<keyword evidence="3" id="KW-0444">Lipid biosynthesis</keyword>
<sequence>MPITIKSRSKGLRDTEIDLSKKPTLDDVLKKISANNHNISKYRIRLTYKKETKQVPVISESFFQEEADDSMEFFIKDLGPQISWRLVFFCEYLGPVLVHSLFYYLSTIPTVVDRWHSASSDYNPFLNRVAYFLILGHYGKRLFETLFVHQFSLATMPIFNLFKNCFHYWVLSGLISFGYFGYGFPFGNAKLFKYYSYLKLDDLSTLIGLFVLSELWNFYCHIKLRLWGDYQKKHGNAKIRVPLNQGIFNLFVAPNYTFEVWSWIWFTFVFKFNLFAVLFLTVSTAQMYAWAQKKNKKYHTRRAFLIPFVF</sequence>
<dbReference type="Proteomes" id="UP000501346">
    <property type="component" value="Chromosome ScIV"/>
</dbReference>
<dbReference type="GO" id="GO:0016020">
    <property type="term" value="C:membrane"/>
    <property type="evidence" value="ECO:0007669"/>
    <property type="project" value="UniProtKB-SubCell"/>
</dbReference>
<evidence type="ECO:0000256" key="4">
    <source>
        <dbReference type="ARBA" id="ARBA00022692"/>
    </source>
</evidence>
<feature type="transmembrane region" description="Helical" evidence="9">
    <location>
        <begin position="204"/>
        <end position="226"/>
    </location>
</feature>
<feature type="domain" description="3-oxo-5-alpha-steroid 4-dehydrogenase C-terminal" evidence="10">
    <location>
        <begin position="155"/>
        <end position="310"/>
    </location>
</feature>
<dbReference type="AlphaFoldDB" id="A0A6C1DN92"/>
<dbReference type="InterPro" id="IPR039357">
    <property type="entry name" value="SRD5A/TECR"/>
</dbReference>
<evidence type="ECO:0000256" key="3">
    <source>
        <dbReference type="ARBA" id="ARBA00022516"/>
    </source>
</evidence>
<evidence type="ECO:0000259" key="10">
    <source>
        <dbReference type="Pfam" id="PF02544"/>
    </source>
</evidence>
<protein>
    <submittedName>
        <fullName evidence="11">3-oxo-5a-steroid 4-dehydrogenase</fullName>
    </submittedName>
</protein>
<feature type="transmembrane region" description="Helical" evidence="9">
    <location>
        <begin position="272"/>
        <end position="291"/>
    </location>
</feature>
<evidence type="ECO:0000256" key="6">
    <source>
        <dbReference type="ARBA" id="ARBA00023002"/>
    </source>
</evidence>
<dbReference type="EMBL" id="CP048985">
    <property type="protein sequence ID" value="QID78518.1"/>
    <property type="molecule type" value="Genomic_DNA"/>
</dbReference>